<feature type="domain" description="Response regulatory" evidence="6">
    <location>
        <begin position="1337"/>
        <end position="1470"/>
    </location>
</feature>
<dbReference type="GO" id="GO:0000155">
    <property type="term" value="F:phosphorelay sensor kinase activity"/>
    <property type="evidence" value="ECO:0007669"/>
    <property type="project" value="InterPro"/>
</dbReference>
<dbReference type="Pfam" id="PF02518">
    <property type="entry name" value="HATPase_c"/>
    <property type="match status" value="2"/>
</dbReference>
<accession>A0A0C3QSY2</accession>
<dbReference type="InterPro" id="IPR000014">
    <property type="entry name" value="PAS"/>
</dbReference>
<feature type="modified residue" description="4-aspartylphosphate" evidence="2">
    <location>
        <position position="1399"/>
    </location>
</feature>
<gene>
    <name evidence="7" type="ORF">M407DRAFT_18753</name>
</gene>
<feature type="region of interest" description="Disordered" evidence="4">
    <location>
        <begin position="1306"/>
        <end position="1327"/>
    </location>
</feature>
<dbReference type="Gene3D" id="1.10.287.130">
    <property type="match status" value="2"/>
</dbReference>
<dbReference type="SUPFAM" id="SSF55785">
    <property type="entry name" value="PYP-like sensor domain (PAS domain)"/>
    <property type="match status" value="1"/>
</dbReference>
<dbReference type="CDD" id="cd00130">
    <property type="entry name" value="PAS"/>
    <property type="match status" value="1"/>
</dbReference>
<dbReference type="PANTHER" id="PTHR43547">
    <property type="entry name" value="TWO-COMPONENT HISTIDINE KINASE"/>
    <property type="match status" value="1"/>
</dbReference>
<feature type="region of interest" description="Disordered" evidence="4">
    <location>
        <begin position="684"/>
        <end position="714"/>
    </location>
</feature>
<evidence type="ECO:0000256" key="4">
    <source>
        <dbReference type="SAM" id="MobiDB-lite"/>
    </source>
</evidence>
<dbReference type="SMART" id="SM00388">
    <property type="entry name" value="HisKA"/>
    <property type="match status" value="2"/>
</dbReference>
<feature type="region of interest" description="Disordered" evidence="4">
    <location>
        <begin position="622"/>
        <end position="641"/>
    </location>
</feature>
<dbReference type="Gene3D" id="3.40.50.2300">
    <property type="match status" value="2"/>
</dbReference>
<evidence type="ECO:0000313" key="8">
    <source>
        <dbReference type="Proteomes" id="UP000054248"/>
    </source>
</evidence>
<feature type="compositionally biased region" description="Basic and acidic residues" evidence="4">
    <location>
        <begin position="684"/>
        <end position="695"/>
    </location>
</feature>
<dbReference type="STRING" id="1051891.A0A0C3QSY2"/>
<reference evidence="7 8" key="1">
    <citation type="submission" date="2014-04" db="EMBL/GenBank/DDBJ databases">
        <authorList>
            <consortium name="DOE Joint Genome Institute"/>
            <person name="Kuo A."/>
            <person name="Girlanda M."/>
            <person name="Perotto S."/>
            <person name="Kohler A."/>
            <person name="Nagy L.G."/>
            <person name="Floudas D."/>
            <person name="Copeland A."/>
            <person name="Barry K.W."/>
            <person name="Cichocki N."/>
            <person name="Veneault-Fourrey C."/>
            <person name="LaButti K."/>
            <person name="Lindquist E.A."/>
            <person name="Lipzen A."/>
            <person name="Lundell T."/>
            <person name="Morin E."/>
            <person name="Murat C."/>
            <person name="Sun H."/>
            <person name="Tunlid A."/>
            <person name="Henrissat B."/>
            <person name="Grigoriev I.V."/>
            <person name="Hibbett D.S."/>
            <person name="Martin F."/>
            <person name="Nordberg H.P."/>
            <person name="Cantor M.N."/>
            <person name="Hua S.X."/>
        </authorList>
    </citation>
    <scope>NUCLEOTIDE SEQUENCE [LARGE SCALE GENOMIC DNA]</scope>
    <source>
        <strain evidence="7 8">MUT 4182</strain>
    </source>
</reference>
<evidence type="ECO:0000256" key="2">
    <source>
        <dbReference type="PROSITE-ProRule" id="PRU00169"/>
    </source>
</evidence>
<keyword evidence="8" id="KW-1185">Reference proteome</keyword>
<dbReference type="SMART" id="SM00448">
    <property type="entry name" value="REC"/>
    <property type="match status" value="2"/>
</dbReference>
<organism evidence="7 8">
    <name type="scientific">Tulasnella calospora MUT 4182</name>
    <dbReference type="NCBI Taxonomy" id="1051891"/>
    <lineage>
        <taxon>Eukaryota</taxon>
        <taxon>Fungi</taxon>
        <taxon>Dikarya</taxon>
        <taxon>Basidiomycota</taxon>
        <taxon>Agaricomycotina</taxon>
        <taxon>Agaricomycetes</taxon>
        <taxon>Cantharellales</taxon>
        <taxon>Tulasnellaceae</taxon>
        <taxon>Tulasnella</taxon>
    </lineage>
</organism>
<feature type="domain" description="Response regulatory" evidence="6">
    <location>
        <begin position="726"/>
        <end position="841"/>
    </location>
</feature>
<dbReference type="InterPro" id="IPR036097">
    <property type="entry name" value="HisK_dim/P_sf"/>
</dbReference>
<evidence type="ECO:0008006" key="9">
    <source>
        <dbReference type="Google" id="ProtNLM"/>
    </source>
</evidence>
<dbReference type="Pfam" id="PF00072">
    <property type="entry name" value="Response_reg"/>
    <property type="match status" value="2"/>
</dbReference>
<dbReference type="InterPro" id="IPR005467">
    <property type="entry name" value="His_kinase_dom"/>
</dbReference>
<proteinExistence type="predicted"/>
<feature type="domain" description="Histidine kinase" evidence="5">
    <location>
        <begin position="1007"/>
        <end position="1303"/>
    </location>
</feature>
<evidence type="ECO:0000259" key="5">
    <source>
        <dbReference type="PROSITE" id="PS50109"/>
    </source>
</evidence>
<dbReference type="SUPFAM" id="SSF55874">
    <property type="entry name" value="ATPase domain of HSP90 chaperone/DNA topoisomerase II/histidine kinase"/>
    <property type="match status" value="2"/>
</dbReference>
<evidence type="ECO:0000313" key="7">
    <source>
        <dbReference type="EMBL" id="KIO32181.1"/>
    </source>
</evidence>
<dbReference type="PROSITE" id="PS50109">
    <property type="entry name" value="HIS_KIN"/>
    <property type="match status" value="2"/>
</dbReference>
<feature type="region of interest" description="Disordered" evidence="4">
    <location>
        <begin position="255"/>
        <end position="280"/>
    </location>
</feature>
<evidence type="ECO:0000259" key="6">
    <source>
        <dbReference type="PROSITE" id="PS50110"/>
    </source>
</evidence>
<dbReference type="InterPro" id="IPR011006">
    <property type="entry name" value="CheY-like_superfamily"/>
</dbReference>
<dbReference type="Proteomes" id="UP000054248">
    <property type="component" value="Unassembled WGS sequence"/>
</dbReference>
<dbReference type="SMART" id="SM00091">
    <property type="entry name" value="PAS"/>
    <property type="match status" value="1"/>
</dbReference>
<dbReference type="PROSITE" id="PS50110">
    <property type="entry name" value="RESPONSE_REGULATORY"/>
    <property type="match status" value="2"/>
</dbReference>
<dbReference type="Gene3D" id="3.30.450.20">
    <property type="entry name" value="PAS domain"/>
    <property type="match status" value="2"/>
</dbReference>
<dbReference type="SUPFAM" id="SSF52172">
    <property type="entry name" value="CheY-like"/>
    <property type="match status" value="2"/>
</dbReference>
<dbReference type="SMART" id="SM00387">
    <property type="entry name" value="HATPase_c"/>
    <property type="match status" value="2"/>
</dbReference>
<feature type="compositionally biased region" description="Low complexity" evidence="4">
    <location>
        <begin position="696"/>
        <end position="706"/>
    </location>
</feature>
<dbReference type="PANTHER" id="PTHR43547:SF2">
    <property type="entry name" value="HYBRID SIGNAL TRANSDUCTION HISTIDINE KINASE C"/>
    <property type="match status" value="1"/>
</dbReference>
<feature type="domain" description="Histidine kinase" evidence="5">
    <location>
        <begin position="425"/>
        <end position="648"/>
    </location>
</feature>
<dbReference type="EMBL" id="KN822956">
    <property type="protein sequence ID" value="KIO32181.1"/>
    <property type="molecule type" value="Genomic_DNA"/>
</dbReference>
<dbReference type="PRINTS" id="PR00344">
    <property type="entry name" value="BCTRLSENSOR"/>
</dbReference>
<dbReference type="InterPro" id="IPR003594">
    <property type="entry name" value="HATPase_dom"/>
</dbReference>
<dbReference type="HOGENOM" id="CLU_000445_82_0_1"/>
<dbReference type="SUPFAM" id="SSF47384">
    <property type="entry name" value="Homodimeric domain of signal transducing histidine kinase"/>
    <property type="match status" value="2"/>
</dbReference>
<dbReference type="CDD" id="cd17546">
    <property type="entry name" value="REC_hyHK_CKI1_RcsC-like"/>
    <property type="match status" value="1"/>
</dbReference>
<dbReference type="InterPro" id="IPR035965">
    <property type="entry name" value="PAS-like_dom_sf"/>
</dbReference>
<dbReference type="InterPro" id="IPR004358">
    <property type="entry name" value="Sig_transdc_His_kin-like_C"/>
</dbReference>
<reference evidence="8" key="2">
    <citation type="submission" date="2015-01" db="EMBL/GenBank/DDBJ databases">
        <title>Evolutionary Origins and Diversification of the Mycorrhizal Mutualists.</title>
        <authorList>
            <consortium name="DOE Joint Genome Institute"/>
            <consortium name="Mycorrhizal Genomics Consortium"/>
            <person name="Kohler A."/>
            <person name="Kuo A."/>
            <person name="Nagy L.G."/>
            <person name="Floudas D."/>
            <person name="Copeland A."/>
            <person name="Barry K.W."/>
            <person name="Cichocki N."/>
            <person name="Veneault-Fourrey C."/>
            <person name="LaButti K."/>
            <person name="Lindquist E.A."/>
            <person name="Lipzen A."/>
            <person name="Lundell T."/>
            <person name="Morin E."/>
            <person name="Murat C."/>
            <person name="Riley R."/>
            <person name="Ohm R."/>
            <person name="Sun H."/>
            <person name="Tunlid A."/>
            <person name="Henrissat B."/>
            <person name="Grigoriev I.V."/>
            <person name="Hibbett D.S."/>
            <person name="Martin F."/>
        </authorList>
    </citation>
    <scope>NUCLEOTIDE SEQUENCE [LARGE SCALE GENOMIC DNA]</scope>
    <source>
        <strain evidence="8">MUT 4182</strain>
    </source>
</reference>
<dbReference type="InterPro" id="IPR001789">
    <property type="entry name" value="Sig_transdc_resp-reg_receiver"/>
</dbReference>
<sequence length="1473" mass="164586">MVDFLKKYDWDDHPLGPPDKWPQSLKTSISAVMASPYPWALWWGPDLVLLYNDAYAIMSGTKHPALFAQYGKIAWGELWEAIGPLADQVVRERKSVAREDDLLFFGRLTEKMLPEETYHNWAWIPAIVEDGSVGGFFNTTFENTSKILYERRIQILRSLGDKTALARSRTEFAEAMRMVLSDDAHKDVPFAAFYFNTVDALPKTGREGEPNKYQKTRIRVTSTLAFQIGVPEGHPAIPVREVHLLDPITFRSSPPPMLLGRRSGASPGSTNDARSLPDDSTVVAHTPVDSADAVASMDNLGDALQTDETAWPFFDVFSAKRPLHITSLPASIGKGFGLRKNGWNDVPREAIVMPIAAEGDEVPIGVMVFGVNTRRPYDEEYQTWIELLHMTLSSTLTATLGREAELKKAEQLAQLDAAKTSFFSSASHELRTPLTLIAGPVQEALRLTTETRVKQQLAMTTRNIERLQKLVDSLMDFTRVEGGRMYGRFRATSLADYTADLAELFRNPIEKNNIEYVVTSDHANEATAFVDHDLWEKVVFNLIGNAFKYTLSGRVHVHTSYRPGWAEFSVRDTGCGIPSTELDKVFERFHRVSATARSHEGTGIGLALTRELVKLHGGHITLESTPEDKDDPEAPHGSNFTVHIPLGYEHLPPANVDEELAGIRVAPRAYGRAMIEEAKGWNKIRAQSDDKDRSESGGSESNANSNTDSSRSGEFSGIFRFSPDDTILIVDDNADVRRFLRSIFHSYCNILEAENAINGLVIIEEKAPDLVLSDVMMPGMDGIQFVGAIREQPRIRWTPVILLTARSGEEARVEGLTSGADDYISKPFKTQELIARVHLHLNLGKRKRELLNLFEERTKEIKIVSDLSPVGIFRTDNQGEMTYTNRRWHEITDYPSNQPLTNWLWNVHPDFQKEVLELTTRVLQTADGGSLEIRWQNERWTKLQVESIANGLIGTVTDVSDRHLYEAARIAQAQEREAIAQLRAADAERQRAEADERRRAQELLVDVTSHELRQPVSAILNCSQLVRTNLSNLAEALRNSRAATPFVPTDSLLRQIEDDLDALDSIYQCGLSQERIANDVLSLSRLQLDTLSIHTIDFQLVPELQRIISIFANELKMKKIHLNMNIGQSVVVLNVDRVSSDRTRFAQILTNLMSNGEYGTRQGCRKVQLMTLAAIKFTDIAPVPDRQIVLYLEVSLDPPQANKCIAPPLPQNVDEIKEKVKSPGTLIYVYVAVQDSGPGLKPGDLTLLFQRFQQGSNSHEVFGGSGLGLFVSRKLCELMGGNIDVDSVYGQGATFRFYLQMKIAAEPEPKPKPSPESPVKAKPAVAAPPAPSQTAYHILITEDNIINQTVLNRQLKQAGFTTELAANGKEALEKIKRLAFGTDNIDPSLPRRFDAILMDCEMPVMDGHTATREIRRLESEGVLPLRNRIIALTGNARQGQVEASLQAGMDDVMIKPYKIDELVLKIRDKTMLD</sequence>
<dbReference type="Pfam" id="PF00512">
    <property type="entry name" value="HisKA"/>
    <property type="match status" value="1"/>
</dbReference>
<protein>
    <recommendedName>
        <fullName evidence="9">Histidine kinase</fullName>
    </recommendedName>
</protein>
<dbReference type="InterPro" id="IPR036890">
    <property type="entry name" value="HATPase_C_sf"/>
</dbReference>
<feature type="modified residue" description="4-aspartylphosphate" evidence="2">
    <location>
        <position position="774"/>
    </location>
</feature>
<evidence type="ECO:0000256" key="1">
    <source>
        <dbReference type="ARBA" id="ARBA00022553"/>
    </source>
</evidence>
<dbReference type="CDD" id="cd00082">
    <property type="entry name" value="HisKA"/>
    <property type="match status" value="2"/>
</dbReference>
<dbReference type="InterPro" id="IPR003661">
    <property type="entry name" value="HisK_dim/P_dom"/>
</dbReference>
<keyword evidence="1 2" id="KW-0597">Phosphoprotein</keyword>
<dbReference type="OrthoDB" id="60033at2759"/>
<dbReference type="Gene3D" id="3.30.565.10">
    <property type="entry name" value="Histidine kinase-like ATPase, C-terminal domain"/>
    <property type="match status" value="2"/>
</dbReference>
<evidence type="ECO:0000256" key="3">
    <source>
        <dbReference type="SAM" id="Coils"/>
    </source>
</evidence>
<keyword evidence="3" id="KW-0175">Coiled coil</keyword>
<name>A0A0C3QSY2_9AGAM</name>
<feature type="coiled-coil region" evidence="3">
    <location>
        <begin position="970"/>
        <end position="1004"/>
    </location>
</feature>